<sequence length="429" mass="49312">MINKKLFKKIIHVAEWLRCDELKVAGPIILVIINSSIVVCGLLAAIISNWDVLEVRFLAIKDIVLVISLTMVGLEYAFSNKKIMSLIEIIDGKFLYERLHGSMHSKSDEIKLGAKNINIEICEVIEKAWHSIEDLDRIIMNSVRIVTLFLDLTPFFINILIILNTGIEKITIKDLKLPFFFLYPKGYDKITVYLVMYAIDSLFIYFIYVLAYCALATVTIGAQKTATDLELFRMCLKCFTNDDGDSLWPNSNGNQMKRSKICGIRIDKNDNNQTSDEDIEYLAIVITYHQMICRQVRVLESNGGLVTTLANFCIGLQTSVCLFLFQETNNVIMKTACAFMLFFNGLLLFFYCSSGQKIIDENELLRKQLAKVVWWNKPRKFQTSLLLIMTRANHDLYVKPYGIYVLNYNVFRNVLNASYSYLNMIRALK</sequence>
<dbReference type="AlphaFoldDB" id="A0A482X1I0"/>
<dbReference type="Pfam" id="PF02949">
    <property type="entry name" value="7tm_6"/>
    <property type="match status" value="1"/>
</dbReference>
<dbReference type="InterPro" id="IPR004117">
    <property type="entry name" value="7tm6_olfct_rcpt"/>
</dbReference>
<name>A0A482X1I0_LAOST</name>
<evidence type="ECO:0000256" key="5">
    <source>
        <dbReference type="ARBA" id="ARBA00022725"/>
    </source>
</evidence>
<dbReference type="OrthoDB" id="7548151at2759"/>
<keyword evidence="5 10" id="KW-0552">Olfaction</keyword>
<dbReference type="FunCoup" id="A0A482X1I0">
    <property type="interactions" value="81"/>
</dbReference>
<evidence type="ECO:0000256" key="3">
    <source>
        <dbReference type="ARBA" id="ARBA00022606"/>
    </source>
</evidence>
<gene>
    <name evidence="11" type="ORF">LSTR_LSTR009601</name>
</gene>
<feature type="transmembrane region" description="Helical" evidence="10">
    <location>
        <begin position="24"/>
        <end position="47"/>
    </location>
</feature>
<evidence type="ECO:0000256" key="9">
    <source>
        <dbReference type="ARBA" id="ARBA00023224"/>
    </source>
</evidence>
<keyword evidence="9 10" id="KW-0807">Transducer</keyword>
<feature type="transmembrane region" description="Helical" evidence="10">
    <location>
        <begin position="145"/>
        <end position="167"/>
    </location>
</feature>
<evidence type="ECO:0000313" key="12">
    <source>
        <dbReference type="Proteomes" id="UP000291343"/>
    </source>
</evidence>
<keyword evidence="8 10" id="KW-0675">Receptor</keyword>
<evidence type="ECO:0000256" key="1">
    <source>
        <dbReference type="ARBA" id="ARBA00004651"/>
    </source>
</evidence>
<dbReference type="EMBL" id="QKKF02020868">
    <property type="protein sequence ID" value="RZF39041.1"/>
    <property type="molecule type" value="Genomic_DNA"/>
</dbReference>
<dbReference type="GO" id="GO:0005886">
    <property type="term" value="C:plasma membrane"/>
    <property type="evidence" value="ECO:0007669"/>
    <property type="project" value="UniProtKB-SubCell"/>
</dbReference>
<dbReference type="PANTHER" id="PTHR21137:SF35">
    <property type="entry name" value="ODORANT RECEPTOR 19A-RELATED"/>
    <property type="match status" value="1"/>
</dbReference>
<evidence type="ECO:0000256" key="6">
    <source>
        <dbReference type="ARBA" id="ARBA00022989"/>
    </source>
</evidence>
<accession>A0A482X1I0</accession>
<organism evidence="11 12">
    <name type="scientific">Laodelphax striatellus</name>
    <name type="common">Small brown planthopper</name>
    <name type="synonym">Delphax striatella</name>
    <dbReference type="NCBI Taxonomy" id="195883"/>
    <lineage>
        <taxon>Eukaryota</taxon>
        <taxon>Metazoa</taxon>
        <taxon>Ecdysozoa</taxon>
        <taxon>Arthropoda</taxon>
        <taxon>Hexapoda</taxon>
        <taxon>Insecta</taxon>
        <taxon>Pterygota</taxon>
        <taxon>Neoptera</taxon>
        <taxon>Paraneoptera</taxon>
        <taxon>Hemiptera</taxon>
        <taxon>Auchenorrhyncha</taxon>
        <taxon>Fulgoroidea</taxon>
        <taxon>Delphacidae</taxon>
        <taxon>Criomorphinae</taxon>
        <taxon>Laodelphax</taxon>
    </lineage>
</organism>
<comment type="subcellular location">
    <subcellularLocation>
        <location evidence="1 10">Cell membrane</location>
        <topology evidence="1 10">Multi-pass membrane protein</topology>
    </subcellularLocation>
</comment>
<evidence type="ECO:0000313" key="11">
    <source>
        <dbReference type="EMBL" id="RZF39041.1"/>
    </source>
</evidence>
<keyword evidence="4 10" id="KW-0812">Transmembrane</keyword>
<proteinExistence type="inferred from homology"/>
<dbReference type="PANTHER" id="PTHR21137">
    <property type="entry name" value="ODORANT RECEPTOR"/>
    <property type="match status" value="1"/>
</dbReference>
<dbReference type="Proteomes" id="UP000291343">
    <property type="component" value="Unassembled WGS sequence"/>
</dbReference>
<dbReference type="GO" id="GO:0005549">
    <property type="term" value="F:odorant binding"/>
    <property type="evidence" value="ECO:0007669"/>
    <property type="project" value="InterPro"/>
</dbReference>
<feature type="transmembrane region" description="Helical" evidence="10">
    <location>
        <begin position="304"/>
        <end position="325"/>
    </location>
</feature>
<keyword evidence="6 10" id="KW-1133">Transmembrane helix</keyword>
<protein>
    <recommendedName>
        <fullName evidence="10">Odorant receptor</fullName>
    </recommendedName>
</protein>
<comment type="caution">
    <text evidence="10">Lacks conserved residue(s) required for the propagation of feature annotation.</text>
</comment>
<keyword evidence="2" id="KW-1003">Cell membrane</keyword>
<evidence type="ECO:0000256" key="4">
    <source>
        <dbReference type="ARBA" id="ARBA00022692"/>
    </source>
</evidence>
<comment type="caution">
    <text evidence="11">The sequence shown here is derived from an EMBL/GenBank/DDBJ whole genome shotgun (WGS) entry which is preliminary data.</text>
</comment>
<keyword evidence="7 10" id="KW-0472">Membrane</keyword>
<feature type="transmembrane region" description="Helical" evidence="10">
    <location>
        <begin position="331"/>
        <end position="352"/>
    </location>
</feature>
<keyword evidence="12" id="KW-1185">Reference proteome</keyword>
<reference evidence="11 12" key="1">
    <citation type="journal article" date="2017" name="Gigascience">
        <title>Genome sequence of the small brown planthopper, Laodelphax striatellus.</title>
        <authorList>
            <person name="Zhu J."/>
            <person name="Jiang F."/>
            <person name="Wang X."/>
            <person name="Yang P."/>
            <person name="Bao Y."/>
            <person name="Zhao W."/>
            <person name="Wang W."/>
            <person name="Lu H."/>
            <person name="Wang Q."/>
            <person name="Cui N."/>
            <person name="Li J."/>
            <person name="Chen X."/>
            <person name="Luo L."/>
            <person name="Yu J."/>
            <person name="Kang L."/>
            <person name="Cui F."/>
        </authorList>
    </citation>
    <scope>NUCLEOTIDE SEQUENCE [LARGE SCALE GENOMIC DNA]</scope>
    <source>
        <strain evidence="11">Lst14</strain>
    </source>
</reference>
<evidence type="ECO:0000256" key="7">
    <source>
        <dbReference type="ARBA" id="ARBA00023136"/>
    </source>
</evidence>
<evidence type="ECO:0000256" key="2">
    <source>
        <dbReference type="ARBA" id="ARBA00022475"/>
    </source>
</evidence>
<comment type="similarity">
    <text evidence="10">Belongs to the insect chemoreceptor superfamily. Heteromeric odorant receptor channel (TC 1.A.69) family.</text>
</comment>
<feature type="transmembrane region" description="Helical" evidence="10">
    <location>
        <begin position="190"/>
        <end position="215"/>
    </location>
</feature>
<dbReference type="GO" id="GO:0004984">
    <property type="term" value="F:olfactory receptor activity"/>
    <property type="evidence" value="ECO:0007669"/>
    <property type="project" value="InterPro"/>
</dbReference>
<evidence type="ECO:0000256" key="8">
    <source>
        <dbReference type="ARBA" id="ARBA00023170"/>
    </source>
</evidence>
<feature type="transmembrane region" description="Helical" evidence="10">
    <location>
        <begin position="59"/>
        <end position="78"/>
    </location>
</feature>
<keyword evidence="3 10" id="KW-0716">Sensory transduction</keyword>
<dbReference type="InParanoid" id="A0A482X1I0"/>
<dbReference type="GO" id="GO:0007165">
    <property type="term" value="P:signal transduction"/>
    <property type="evidence" value="ECO:0007669"/>
    <property type="project" value="UniProtKB-KW"/>
</dbReference>
<evidence type="ECO:0000256" key="10">
    <source>
        <dbReference type="RuleBase" id="RU351113"/>
    </source>
</evidence>